<dbReference type="Proteomes" id="UP000807353">
    <property type="component" value="Unassembled WGS sequence"/>
</dbReference>
<evidence type="ECO:0000313" key="2">
    <source>
        <dbReference type="Proteomes" id="UP000807353"/>
    </source>
</evidence>
<keyword evidence="2" id="KW-1185">Reference proteome</keyword>
<protein>
    <submittedName>
        <fullName evidence="1">Uncharacterized protein</fullName>
    </submittedName>
</protein>
<dbReference type="EMBL" id="MU150257">
    <property type="protein sequence ID" value="KAF9464088.1"/>
    <property type="molecule type" value="Genomic_DNA"/>
</dbReference>
<accession>A0A9P5Y692</accession>
<organism evidence="1 2">
    <name type="scientific">Collybia nuda</name>
    <dbReference type="NCBI Taxonomy" id="64659"/>
    <lineage>
        <taxon>Eukaryota</taxon>
        <taxon>Fungi</taxon>
        <taxon>Dikarya</taxon>
        <taxon>Basidiomycota</taxon>
        <taxon>Agaricomycotina</taxon>
        <taxon>Agaricomycetes</taxon>
        <taxon>Agaricomycetidae</taxon>
        <taxon>Agaricales</taxon>
        <taxon>Tricholomatineae</taxon>
        <taxon>Clitocybaceae</taxon>
        <taxon>Collybia</taxon>
    </lineage>
</organism>
<evidence type="ECO:0000313" key="1">
    <source>
        <dbReference type="EMBL" id="KAF9464088.1"/>
    </source>
</evidence>
<sequence>MWSTTFSRPFTRILHTAIYTTMYIQNLVFNTIAIQTPNRSFLLMISDAALRRNSGATTFISFVWIRGLQLDFNPSRDWKQFGKL</sequence>
<reference evidence="1" key="1">
    <citation type="submission" date="2020-11" db="EMBL/GenBank/DDBJ databases">
        <authorList>
            <consortium name="DOE Joint Genome Institute"/>
            <person name="Ahrendt S."/>
            <person name="Riley R."/>
            <person name="Andreopoulos W."/>
            <person name="Labutti K."/>
            <person name="Pangilinan J."/>
            <person name="Ruiz-Duenas F.J."/>
            <person name="Barrasa J.M."/>
            <person name="Sanchez-Garcia M."/>
            <person name="Camarero S."/>
            <person name="Miyauchi S."/>
            <person name="Serrano A."/>
            <person name="Linde D."/>
            <person name="Babiker R."/>
            <person name="Drula E."/>
            <person name="Ayuso-Fernandez I."/>
            <person name="Pacheco R."/>
            <person name="Padilla G."/>
            <person name="Ferreira P."/>
            <person name="Barriuso J."/>
            <person name="Kellner H."/>
            <person name="Castanera R."/>
            <person name="Alfaro M."/>
            <person name="Ramirez L."/>
            <person name="Pisabarro A.G."/>
            <person name="Kuo A."/>
            <person name="Tritt A."/>
            <person name="Lipzen A."/>
            <person name="He G."/>
            <person name="Yan M."/>
            <person name="Ng V."/>
            <person name="Cullen D."/>
            <person name="Martin F."/>
            <person name="Rosso M.-N."/>
            <person name="Henrissat B."/>
            <person name="Hibbett D."/>
            <person name="Martinez A.T."/>
            <person name="Grigoriev I.V."/>
        </authorList>
    </citation>
    <scope>NUCLEOTIDE SEQUENCE</scope>
    <source>
        <strain evidence="1">CBS 247.69</strain>
    </source>
</reference>
<comment type="caution">
    <text evidence="1">The sequence shown here is derived from an EMBL/GenBank/DDBJ whole genome shotgun (WGS) entry which is preliminary data.</text>
</comment>
<dbReference type="AlphaFoldDB" id="A0A9P5Y692"/>
<gene>
    <name evidence="1" type="ORF">BDZ94DRAFT_1257538</name>
</gene>
<name>A0A9P5Y692_9AGAR</name>
<proteinExistence type="predicted"/>